<evidence type="ECO:0000313" key="5">
    <source>
        <dbReference type="Proteomes" id="UP000000310"/>
    </source>
</evidence>
<dbReference type="InterPro" id="IPR049492">
    <property type="entry name" value="BD-FAE-like_dom"/>
</dbReference>
<dbReference type="SUPFAM" id="SSF53474">
    <property type="entry name" value="alpha/beta-Hydrolases"/>
    <property type="match status" value="1"/>
</dbReference>
<dbReference type="ESTHER" id="pepsd-f0s8l3">
    <property type="family name" value="BD-FAE"/>
</dbReference>
<dbReference type="Proteomes" id="UP000000310">
    <property type="component" value="Chromosome"/>
</dbReference>
<dbReference type="eggNOG" id="COG0657">
    <property type="taxonomic scope" value="Bacteria"/>
</dbReference>
<proteinExistence type="predicted"/>
<dbReference type="Pfam" id="PF20434">
    <property type="entry name" value="BD-FAE"/>
    <property type="match status" value="2"/>
</dbReference>
<dbReference type="RefSeq" id="WP_013631798.1">
    <property type="nucleotide sequence ID" value="NC_015177.1"/>
</dbReference>
<evidence type="ECO:0000256" key="1">
    <source>
        <dbReference type="ARBA" id="ARBA00022801"/>
    </source>
</evidence>
<keyword evidence="2" id="KW-1133">Transmembrane helix</keyword>
<dbReference type="InterPro" id="IPR029058">
    <property type="entry name" value="AB_hydrolase_fold"/>
</dbReference>
<evidence type="ECO:0000259" key="3">
    <source>
        <dbReference type="Pfam" id="PF20434"/>
    </source>
</evidence>
<dbReference type="PANTHER" id="PTHR48081">
    <property type="entry name" value="AB HYDROLASE SUPERFAMILY PROTEIN C4A8.06C"/>
    <property type="match status" value="1"/>
</dbReference>
<keyword evidence="2" id="KW-0472">Membrane</keyword>
<evidence type="ECO:0000256" key="2">
    <source>
        <dbReference type="SAM" id="Phobius"/>
    </source>
</evidence>
<dbReference type="OrthoDB" id="9777975at2"/>
<dbReference type="Gene3D" id="3.40.50.1820">
    <property type="entry name" value="alpha/beta hydrolase"/>
    <property type="match status" value="1"/>
</dbReference>
<reference evidence="5" key="2">
    <citation type="submission" date="2011-02" db="EMBL/GenBank/DDBJ databases">
        <title>The complete genome of Pedobacter saltans DSM 12145.</title>
        <authorList>
            <consortium name="US DOE Joint Genome Institute (JGI-PGF)"/>
            <person name="Lucas S."/>
            <person name="Copeland A."/>
            <person name="Lapidus A."/>
            <person name="Bruce D."/>
            <person name="Goodwin L."/>
            <person name="Pitluck S."/>
            <person name="Kyrpides N."/>
            <person name="Mavromatis K."/>
            <person name="Pagani I."/>
            <person name="Ivanova N."/>
            <person name="Ovchinnikova G."/>
            <person name="Lu M."/>
            <person name="Detter J.C."/>
            <person name="Han C."/>
            <person name="Land M."/>
            <person name="Hauser L."/>
            <person name="Markowitz V."/>
            <person name="Cheng J.-F."/>
            <person name="Hugenholtz P."/>
            <person name="Woyke T."/>
            <person name="Wu D."/>
            <person name="Tindall B."/>
            <person name="Pomrenke H.G."/>
            <person name="Brambilla E."/>
            <person name="Klenk H.-P."/>
            <person name="Eisen J.A."/>
        </authorList>
    </citation>
    <scope>NUCLEOTIDE SEQUENCE [LARGE SCALE GENOMIC DNA]</scope>
    <source>
        <strain evidence="5">ATCC 51119 / DSM 12145 / JCM 21818 / LMG 10337 / NBRC 100064 / NCIMB 13643</strain>
    </source>
</reference>
<feature type="transmembrane region" description="Helical" evidence="2">
    <location>
        <begin position="12"/>
        <end position="33"/>
    </location>
</feature>
<gene>
    <name evidence="4" type="ordered locus">Pedsa_0721</name>
</gene>
<dbReference type="GO" id="GO:0016787">
    <property type="term" value="F:hydrolase activity"/>
    <property type="evidence" value="ECO:0007669"/>
    <property type="project" value="UniProtKB-KW"/>
</dbReference>
<dbReference type="PANTHER" id="PTHR48081:SF33">
    <property type="entry name" value="KYNURENINE FORMAMIDASE"/>
    <property type="match status" value="1"/>
</dbReference>
<reference evidence="4 5" key="1">
    <citation type="journal article" date="2011" name="Stand. Genomic Sci.">
        <title>Complete genome sequence of the gliding, heparinolytic Pedobacter saltans type strain (113).</title>
        <authorList>
            <person name="Liolios K."/>
            <person name="Sikorski J."/>
            <person name="Lu M."/>
            <person name="Nolan M."/>
            <person name="Lapidus A."/>
            <person name="Lucas S."/>
            <person name="Hammon N."/>
            <person name="Deshpande S."/>
            <person name="Cheng J.F."/>
            <person name="Tapia R."/>
            <person name="Han C."/>
            <person name="Goodwin L."/>
            <person name="Pitluck S."/>
            <person name="Huntemann M."/>
            <person name="Ivanova N."/>
            <person name="Pagani I."/>
            <person name="Mavromatis K."/>
            <person name="Ovchinikova G."/>
            <person name="Pati A."/>
            <person name="Chen A."/>
            <person name="Palaniappan K."/>
            <person name="Land M."/>
            <person name="Hauser L."/>
            <person name="Brambilla E.M."/>
            <person name="Kotsyurbenko O."/>
            <person name="Rohde M."/>
            <person name="Tindall B.J."/>
            <person name="Abt B."/>
            <person name="Goker M."/>
            <person name="Detter J.C."/>
            <person name="Woyke T."/>
            <person name="Bristow J."/>
            <person name="Eisen J.A."/>
            <person name="Markowitz V."/>
            <person name="Hugenholtz P."/>
            <person name="Klenk H.P."/>
            <person name="Kyrpides N.C."/>
        </authorList>
    </citation>
    <scope>NUCLEOTIDE SEQUENCE [LARGE SCALE GENOMIC DNA]</scope>
    <source>
        <strain evidence="5">ATCC 51119 / DSM 12145 / JCM 21818 / LMG 10337 / NBRC 100064 / NCIMB 13643</strain>
    </source>
</reference>
<protein>
    <submittedName>
        <fullName evidence="4">Carboxylesterase type B</fullName>
    </submittedName>
</protein>
<dbReference type="EMBL" id="CP002545">
    <property type="protein sequence ID" value="ADY51297.1"/>
    <property type="molecule type" value="Genomic_DNA"/>
</dbReference>
<dbReference type="KEGG" id="psn:Pedsa_0721"/>
<keyword evidence="1" id="KW-0378">Hydrolase</keyword>
<keyword evidence="2" id="KW-0812">Transmembrane</keyword>
<accession>F0S8L3</accession>
<dbReference type="AlphaFoldDB" id="F0S8L3"/>
<organism evidence="4 5">
    <name type="scientific">Pseudopedobacter saltans (strain ATCC 51119 / DSM 12145 / JCM 21818 / CCUG 39354 / LMG 10337 / NBRC 100064 / NCIMB 13643)</name>
    <name type="common">Pedobacter saltans</name>
    <dbReference type="NCBI Taxonomy" id="762903"/>
    <lineage>
        <taxon>Bacteria</taxon>
        <taxon>Pseudomonadati</taxon>
        <taxon>Bacteroidota</taxon>
        <taxon>Sphingobacteriia</taxon>
        <taxon>Sphingobacteriales</taxon>
        <taxon>Sphingobacteriaceae</taxon>
        <taxon>Pseudopedobacter</taxon>
    </lineage>
</organism>
<name>F0S8L3_PSESL</name>
<feature type="domain" description="BD-FAE-like" evidence="3">
    <location>
        <begin position="163"/>
        <end position="209"/>
    </location>
</feature>
<evidence type="ECO:0000313" key="4">
    <source>
        <dbReference type="EMBL" id="ADY51297.1"/>
    </source>
</evidence>
<dbReference type="STRING" id="762903.Pedsa_0721"/>
<feature type="domain" description="BD-FAE-like" evidence="3">
    <location>
        <begin position="71"/>
        <end position="126"/>
    </location>
</feature>
<dbReference type="HOGENOM" id="CLU_923348_0_0_10"/>
<sequence length="300" mass="32911">MENNIISENRTLLLRVSLIVLILSIFLSVILYGQGKKENTDYSSLVNVEQDIRYATKPDSVNNDISSDRLLDLYLPKGIQPTKLPVYIYIHGGGFSGGGKNQHKAFCSKLASYGIAVIATNYRLYLKHNKIAGASCRANMSKGLPPSGKFNEGLHNAIKMAGEDAILALNWIKDNSGKYNFDTSDITISGGSAGAITALFTGLCVKYSKVKVKNIVNLWGGLENNNQVINSKIPVLTFHGNKDDLISVEYAHSLHRFLEQKGNKDSKLVIMDGIGHGGPAYKEVMTNKMEAIVNFIKNNK</sequence>
<keyword evidence="5" id="KW-1185">Reference proteome</keyword>
<dbReference type="InterPro" id="IPR050300">
    <property type="entry name" value="GDXG_lipolytic_enzyme"/>
</dbReference>